<dbReference type="EMBL" id="JBFXLU010000065">
    <property type="protein sequence ID" value="KAL2846197.1"/>
    <property type="molecule type" value="Genomic_DNA"/>
</dbReference>
<gene>
    <name evidence="1" type="ORF">BJY01DRAFT_176041</name>
</gene>
<protein>
    <submittedName>
        <fullName evidence="1">Uncharacterized protein</fullName>
    </submittedName>
</protein>
<proteinExistence type="predicted"/>
<sequence length="144" mass="16062">MVELDGSGWRRVPYGNIVPIRIGVDAGTPGQETLSIGEIRVAIRAILFTISVPVNDDQWLIPVLVIAYLGHNRGRIIQAHAQINRDNGRGELILQYSPLFDFSQEPALNSLFAFYTLATPFCIRACCPGWLGLIPSRGRTRFPW</sequence>
<name>A0ABR4K2H3_9EURO</name>
<accession>A0ABR4K2H3</accession>
<reference evidence="1 2" key="1">
    <citation type="submission" date="2024-07" db="EMBL/GenBank/DDBJ databases">
        <title>Section-level genome sequencing and comparative genomics of Aspergillus sections Usti and Cavernicolus.</title>
        <authorList>
            <consortium name="Lawrence Berkeley National Laboratory"/>
            <person name="Nybo J.L."/>
            <person name="Vesth T.C."/>
            <person name="Theobald S."/>
            <person name="Frisvad J.C."/>
            <person name="Larsen T.O."/>
            <person name="Kjaerboelling I."/>
            <person name="Rothschild-Mancinelli K."/>
            <person name="Lyhne E.K."/>
            <person name="Kogle M.E."/>
            <person name="Barry K."/>
            <person name="Clum A."/>
            <person name="Na H."/>
            <person name="Ledsgaard L."/>
            <person name="Lin J."/>
            <person name="Lipzen A."/>
            <person name="Kuo A."/>
            <person name="Riley R."/>
            <person name="Mondo S."/>
            <person name="Labutti K."/>
            <person name="Haridas S."/>
            <person name="Pangalinan J."/>
            <person name="Salamov A.A."/>
            <person name="Simmons B.A."/>
            <person name="Magnuson J.K."/>
            <person name="Chen J."/>
            <person name="Drula E."/>
            <person name="Henrissat B."/>
            <person name="Wiebenga A."/>
            <person name="Lubbers R.J."/>
            <person name="Gomes A.C."/>
            <person name="Makela M.R."/>
            <person name="Stajich J."/>
            <person name="Grigoriev I.V."/>
            <person name="Mortensen U.H."/>
            <person name="De Vries R.P."/>
            <person name="Baker S.E."/>
            <person name="Andersen M.R."/>
        </authorList>
    </citation>
    <scope>NUCLEOTIDE SEQUENCE [LARGE SCALE GENOMIC DNA]</scope>
    <source>
        <strain evidence="1 2">CBS 123904</strain>
    </source>
</reference>
<keyword evidence="2" id="KW-1185">Reference proteome</keyword>
<evidence type="ECO:0000313" key="2">
    <source>
        <dbReference type="Proteomes" id="UP001610446"/>
    </source>
</evidence>
<evidence type="ECO:0000313" key="1">
    <source>
        <dbReference type="EMBL" id="KAL2846197.1"/>
    </source>
</evidence>
<organism evidence="1 2">
    <name type="scientific">Aspergillus pseudoustus</name>
    <dbReference type="NCBI Taxonomy" id="1810923"/>
    <lineage>
        <taxon>Eukaryota</taxon>
        <taxon>Fungi</taxon>
        <taxon>Dikarya</taxon>
        <taxon>Ascomycota</taxon>
        <taxon>Pezizomycotina</taxon>
        <taxon>Eurotiomycetes</taxon>
        <taxon>Eurotiomycetidae</taxon>
        <taxon>Eurotiales</taxon>
        <taxon>Aspergillaceae</taxon>
        <taxon>Aspergillus</taxon>
        <taxon>Aspergillus subgen. Nidulantes</taxon>
    </lineage>
</organism>
<dbReference type="Proteomes" id="UP001610446">
    <property type="component" value="Unassembled WGS sequence"/>
</dbReference>
<comment type="caution">
    <text evidence="1">The sequence shown here is derived from an EMBL/GenBank/DDBJ whole genome shotgun (WGS) entry which is preliminary data.</text>
</comment>